<protein>
    <recommendedName>
        <fullName evidence="3">Aminoglycoside phosphotransferase domain-containing protein</fullName>
    </recommendedName>
</protein>
<proteinExistence type="predicted"/>
<accession>A0AAD6IBE5</accession>
<evidence type="ECO:0008006" key="3">
    <source>
        <dbReference type="Google" id="ProtNLM"/>
    </source>
</evidence>
<name>A0AAD6IBE5_PENCN</name>
<comment type="caution">
    <text evidence="1">The sequence shown here is derived from an EMBL/GenBank/DDBJ whole genome shotgun (WGS) entry which is preliminary data.</text>
</comment>
<gene>
    <name evidence="1" type="ORF">N7460_006919</name>
</gene>
<sequence length="519" mass="60272">MPKKRRLLRREVTYSDVKDDEFNMLHQLDYYAQQAQFFAHLRDNSDWMKAVVAHHLNLSSPAACEVSDVEDWLHGSFNVCVPVTIHNQQNKRVLLRFPLPYRVGEAFNPGNSDEKIRCEVGTYAWLQENCSEIPIPQLYGFSLSSGEVFTLLRCMPLFSRYLWLMRRKVLSWLGKPAPSNYTRHQYGNAMSIGGLADMGYILVEFVDETRGVMLSNTWKEGRHDRKLRTNLFRDLSRIFLSLSRSPLPRIGSLTIDNYGFLHLANRPLSVEIQQLENEGISTDISRDYTYSTVDSYVIDMLGAHDNRFRQQPNAVNNLGDCAYQLSVLTAMRTVFQSIFNRSFRRGPFVLCFTDLHQSNIFVDAQWHIKCLVDLEWACSRPIEMMMPPFWFTDKGVDEVVPAEYDLIRRQFMEALVTEEELPHRKMDDGSTPLRLSEIMNRTWESGAFWYTMGISSPSGVFTIFSNHIKPLFCKNYDEEFGVVMPFFFEKNVGGIAGRKLADKEKYDKDLRHAFEHRTD</sequence>
<reference evidence="1" key="2">
    <citation type="submission" date="2023-01" db="EMBL/GenBank/DDBJ databases">
        <authorList>
            <person name="Petersen C."/>
        </authorList>
    </citation>
    <scope>NUCLEOTIDE SEQUENCE</scope>
    <source>
        <strain evidence="1">IBT 15450</strain>
    </source>
</reference>
<evidence type="ECO:0000313" key="1">
    <source>
        <dbReference type="EMBL" id="KAJ6041529.1"/>
    </source>
</evidence>
<reference evidence="1" key="1">
    <citation type="journal article" date="2023" name="IMA Fungus">
        <title>Comparative genomic study of the Penicillium genus elucidates a diverse pangenome and 15 lateral gene transfer events.</title>
        <authorList>
            <person name="Petersen C."/>
            <person name="Sorensen T."/>
            <person name="Nielsen M.R."/>
            <person name="Sondergaard T.E."/>
            <person name="Sorensen J.L."/>
            <person name="Fitzpatrick D.A."/>
            <person name="Frisvad J.C."/>
            <person name="Nielsen K.L."/>
        </authorList>
    </citation>
    <scope>NUCLEOTIDE SEQUENCE</scope>
    <source>
        <strain evidence="1">IBT 15450</strain>
    </source>
</reference>
<dbReference type="PANTHER" id="PTHR21310:SF37">
    <property type="entry name" value="AMINOGLYCOSIDE PHOSPHOTRANSFERASE DOMAIN-CONTAINING PROTEIN"/>
    <property type="match status" value="1"/>
</dbReference>
<dbReference type="InterPro" id="IPR051678">
    <property type="entry name" value="AGP_Transferase"/>
</dbReference>
<dbReference type="Proteomes" id="UP001219568">
    <property type="component" value="Unassembled WGS sequence"/>
</dbReference>
<organism evidence="1 2">
    <name type="scientific">Penicillium canescens</name>
    <dbReference type="NCBI Taxonomy" id="5083"/>
    <lineage>
        <taxon>Eukaryota</taxon>
        <taxon>Fungi</taxon>
        <taxon>Dikarya</taxon>
        <taxon>Ascomycota</taxon>
        <taxon>Pezizomycotina</taxon>
        <taxon>Eurotiomycetes</taxon>
        <taxon>Eurotiomycetidae</taxon>
        <taxon>Eurotiales</taxon>
        <taxon>Aspergillaceae</taxon>
        <taxon>Penicillium</taxon>
    </lineage>
</organism>
<dbReference type="SUPFAM" id="SSF56112">
    <property type="entry name" value="Protein kinase-like (PK-like)"/>
    <property type="match status" value="1"/>
</dbReference>
<dbReference type="PANTHER" id="PTHR21310">
    <property type="entry name" value="AMINOGLYCOSIDE PHOSPHOTRANSFERASE-RELATED-RELATED"/>
    <property type="match status" value="1"/>
</dbReference>
<keyword evidence="2" id="KW-1185">Reference proteome</keyword>
<evidence type="ECO:0000313" key="2">
    <source>
        <dbReference type="Proteomes" id="UP001219568"/>
    </source>
</evidence>
<dbReference type="EMBL" id="JAQJZL010000005">
    <property type="protein sequence ID" value="KAJ6041529.1"/>
    <property type="molecule type" value="Genomic_DNA"/>
</dbReference>
<dbReference type="AlphaFoldDB" id="A0AAD6IBE5"/>
<dbReference type="InterPro" id="IPR011009">
    <property type="entry name" value="Kinase-like_dom_sf"/>
</dbReference>